<gene>
    <name evidence="2" type="ORF">GCM10011274_10440</name>
</gene>
<dbReference type="PANTHER" id="PTHR43798">
    <property type="entry name" value="MONOACYLGLYCEROL LIPASE"/>
    <property type="match status" value="1"/>
</dbReference>
<evidence type="ECO:0000313" key="3">
    <source>
        <dbReference type="Proteomes" id="UP000622604"/>
    </source>
</evidence>
<reference evidence="2" key="2">
    <citation type="submission" date="2020-09" db="EMBL/GenBank/DDBJ databases">
        <authorList>
            <person name="Sun Q."/>
            <person name="Kim S."/>
        </authorList>
    </citation>
    <scope>NUCLEOTIDE SEQUENCE</scope>
    <source>
        <strain evidence="2">KCTC 32337</strain>
    </source>
</reference>
<dbReference type="GO" id="GO:0047372">
    <property type="term" value="F:monoacylglycerol lipase activity"/>
    <property type="evidence" value="ECO:0007669"/>
    <property type="project" value="TreeGrafter"/>
</dbReference>
<dbReference type="InterPro" id="IPR000073">
    <property type="entry name" value="AB_hydrolase_1"/>
</dbReference>
<accession>A0A8H9IB63</accession>
<name>A0A8H9IB63_9ALTE</name>
<dbReference type="Proteomes" id="UP000622604">
    <property type="component" value="Unassembled WGS sequence"/>
</dbReference>
<dbReference type="SUPFAM" id="SSF53474">
    <property type="entry name" value="alpha/beta-Hydrolases"/>
    <property type="match status" value="1"/>
</dbReference>
<dbReference type="Pfam" id="PF00561">
    <property type="entry name" value="Abhydrolase_1"/>
    <property type="match status" value="1"/>
</dbReference>
<proteinExistence type="predicted"/>
<evidence type="ECO:0000313" key="2">
    <source>
        <dbReference type="EMBL" id="GGZ54450.1"/>
    </source>
</evidence>
<feature type="domain" description="AB hydrolase-1" evidence="1">
    <location>
        <begin position="30"/>
        <end position="134"/>
    </location>
</feature>
<dbReference type="EMBL" id="BMZC01000003">
    <property type="protein sequence ID" value="GGZ54450.1"/>
    <property type="molecule type" value="Genomic_DNA"/>
</dbReference>
<dbReference type="Gene3D" id="3.40.50.1820">
    <property type="entry name" value="alpha/beta hydrolase"/>
    <property type="match status" value="1"/>
</dbReference>
<evidence type="ECO:0000259" key="1">
    <source>
        <dbReference type="Pfam" id="PF00561"/>
    </source>
</evidence>
<dbReference type="GO" id="GO:0016020">
    <property type="term" value="C:membrane"/>
    <property type="evidence" value="ECO:0007669"/>
    <property type="project" value="TreeGrafter"/>
</dbReference>
<dbReference type="RefSeq" id="WP_191865495.1">
    <property type="nucleotide sequence ID" value="NZ_BMZC01000003.1"/>
</dbReference>
<dbReference type="PANTHER" id="PTHR43798:SF33">
    <property type="entry name" value="HYDROLASE, PUTATIVE (AFU_ORTHOLOGUE AFUA_2G14860)-RELATED"/>
    <property type="match status" value="1"/>
</dbReference>
<sequence>MHQPVVTRHFTDGQFGQLHYRMAGKVSSKPSIVCLHMVPKSSRSYQHILPLLAQDRLVIAIDYPGYGESAAPFDESQASIETYAHAVWQVLKHLGVTYVDFVGYHTGCMVSVRAAHLYPQWVNKVINIAAPVFLESEVQTFCDMYAPIPLDEQGTRFRIMWERVIQHRGPGMTLQMCADSMAENLRAGEAYEWGHMAAFHHAAQYIQDIQTLPHRLLVMNLDDDMRVQSERVDVYLNNGLRKDYFQWSTGFLDAFAQDVATEWLAFFDDKTLS</sequence>
<dbReference type="InterPro" id="IPR050266">
    <property type="entry name" value="AB_hydrolase_sf"/>
</dbReference>
<dbReference type="GO" id="GO:0046464">
    <property type="term" value="P:acylglycerol catabolic process"/>
    <property type="evidence" value="ECO:0007669"/>
    <property type="project" value="TreeGrafter"/>
</dbReference>
<dbReference type="AlphaFoldDB" id="A0A8H9IB63"/>
<organism evidence="2 3">
    <name type="scientific">Paraglaciecola chathamensis</name>
    <dbReference type="NCBI Taxonomy" id="368405"/>
    <lineage>
        <taxon>Bacteria</taxon>
        <taxon>Pseudomonadati</taxon>
        <taxon>Pseudomonadota</taxon>
        <taxon>Gammaproteobacteria</taxon>
        <taxon>Alteromonadales</taxon>
        <taxon>Alteromonadaceae</taxon>
        <taxon>Paraglaciecola</taxon>
    </lineage>
</organism>
<comment type="caution">
    <text evidence="2">The sequence shown here is derived from an EMBL/GenBank/DDBJ whole genome shotgun (WGS) entry which is preliminary data.</text>
</comment>
<protein>
    <recommendedName>
        <fullName evidence="1">AB hydrolase-1 domain-containing protein</fullName>
    </recommendedName>
</protein>
<dbReference type="InterPro" id="IPR029058">
    <property type="entry name" value="AB_hydrolase_fold"/>
</dbReference>
<reference evidence="2" key="1">
    <citation type="journal article" date="2014" name="Int. J. Syst. Evol. Microbiol.">
        <title>Complete genome sequence of Corynebacterium casei LMG S-19264T (=DSM 44701T), isolated from a smear-ripened cheese.</title>
        <authorList>
            <consortium name="US DOE Joint Genome Institute (JGI-PGF)"/>
            <person name="Walter F."/>
            <person name="Albersmeier A."/>
            <person name="Kalinowski J."/>
            <person name="Ruckert C."/>
        </authorList>
    </citation>
    <scope>NUCLEOTIDE SEQUENCE</scope>
    <source>
        <strain evidence="2">KCTC 32337</strain>
    </source>
</reference>